<feature type="compositionally biased region" description="Basic residues" evidence="1">
    <location>
        <begin position="900"/>
        <end position="909"/>
    </location>
</feature>
<evidence type="ECO:0000256" key="1">
    <source>
        <dbReference type="SAM" id="MobiDB-lite"/>
    </source>
</evidence>
<evidence type="ECO:0000313" key="3">
    <source>
        <dbReference type="EMBL" id="CAF1148746.1"/>
    </source>
</evidence>
<accession>A0A814SKV0</accession>
<proteinExistence type="predicted"/>
<dbReference type="Gene3D" id="3.90.1150.10">
    <property type="entry name" value="Aspartate Aminotransferase, domain 1"/>
    <property type="match status" value="1"/>
</dbReference>
<reference evidence="3" key="1">
    <citation type="submission" date="2021-02" db="EMBL/GenBank/DDBJ databases">
        <authorList>
            <person name="Nowell W R."/>
        </authorList>
    </citation>
    <scope>NUCLEOTIDE SEQUENCE</scope>
</reference>
<dbReference type="SUPFAM" id="SSF53383">
    <property type="entry name" value="PLP-dependent transferases"/>
    <property type="match status" value="1"/>
</dbReference>
<dbReference type="Proteomes" id="UP000663882">
    <property type="component" value="Unassembled WGS sequence"/>
</dbReference>
<dbReference type="InterPro" id="IPR015424">
    <property type="entry name" value="PyrdxlP-dep_Trfase"/>
</dbReference>
<organism evidence="3 4">
    <name type="scientific">Rotaria sordida</name>
    <dbReference type="NCBI Taxonomy" id="392033"/>
    <lineage>
        <taxon>Eukaryota</taxon>
        <taxon>Metazoa</taxon>
        <taxon>Spiralia</taxon>
        <taxon>Gnathifera</taxon>
        <taxon>Rotifera</taxon>
        <taxon>Eurotatoria</taxon>
        <taxon>Bdelloidea</taxon>
        <taxon>Philodinida</taxon>
        <taxon>Philodinidae</taxon>
        <taxon>Rotaria</taxon>
    </lineage>
</organism>
<dbReference type="OrthoDB" id="420046at2759"/>
<sequence>MYSYTPTQVFSMHQHHHPLHQAMYVQQRQGINLLFPQYSQLQPMQTAFSAPSVTFSQQTMDQKQQLFRTDQLVPQTASQLPAPVQQHLQQQIQQKMQQSQQQIPRSSPVNMIPMSSSDPWLSNGPIPQDQDLLRPLTINGAHQRFEINPYLNRTNSISSNTSALPLSASFESPLSAHYHYNHSSSSPPSELYQRRERRNSGSSCYESDNSDPSSDDEDQFAWLPTKFKTSQTLSTSYSKSQSNSMTRSELPTTEQQPNDIYQRLTNNNQIFPSINKIYHSSNKNNNSVVRPKLIQYIDENIIGKGHIFYGPWGLRRMVYCDYTASGRPLEFIEKYIRTHVLPLYGNTHSETSLCAEQSTRFREEARNIIKKSVNANENDILLFTGTGSTGAVHALVDNFNFYDENNRNNTIVMVSAFEHHSNILPWTETGVEVIRIPTTQQGLLDKSVLKEKLQYYSNLKKRIICSLNAASNITGIYTDVDGVSTLVHSYSGLIFWDYATAAPYVKINMNSSPTAYKDAIFISTHKFLGGPGTPGILIAKKHLFSLKPPKSCGGGTVNFVTRTCREYNYNFEIREEGGTPDIIGCIRAGLVFQLKDSLDLNYIQARENELAKRFFRRFKKTETLVILGSQTAPRLPIFSFAVYVPVICKYLHHNFVCRLFNDLFGIQVRSGCACAGPYALDLLNINDAKTNTYCLFMTENTGARGNDGIVRTMMMKPGFSRVNLPYFVTDGEIEYILHAIEFIAVHGWKFLPLYTYNPATASWSNRSGFRLAQSSLEDITYKSGKMQYSARKNEPSATHGEKYIPDPFHEAKLLAVEAMRYALQVIDYTSDPPLNVPDKYLHTVWFALPIDIALMMLKRKETGKDPNCDINTIPFIPDDAKKRIIESTKIKSVTNTRKTMANRKKHNSKRGASTSRIR</sequence>
<dbReference type="AlphaFoldDB" id="A0A814SKV0"/>
<gene>
    <name evidence="3" type="ORF">RFH988_LOCUS21793</name>
</gene>
<dbReference type="EMBL" id="CAJNOO010001411">
    <property type="protein sequence ID" value="CAF1148746.1"/>
    <property type="molecule type" value="Genomic_DNA"/>
</dbReference>
<feature type="domain" description="Aminotransferase class V" evidence="2">
    <location>
        <begin position="319"/>
        <end position="679"/>
    </location>
</feature>
<dbReference type="InterPro" id="IPR015421">
    <property type="entry name" value="PyrdxlP-dep_Trfase_major"/>
</dbReference>
<feature type="region of interest" description="Disordered" evidence="1">
    <location>
        <begin position="179"/>
        <end position="219"/>
    </location>
</feature>
<dbReference type="Pfam" id="PF00266">
    <property type="entry name" value="Aminotran_5"/>
    <property type="match status" value="1"/>
</dbReference>
<dbReference type="InterPro" id="IPR015422">
    <property type="entry name" value="PyrdxlP-dep_Trfase_small"/>
</dbReference>
<dbReference type="InterPro" id="IPR000192">
    <property type="entry name" value="Aminotrans_V_dom"/>
</dbReference>
<dbReference type="PANTHER" id="PTHR43686">
    <property type="entry name" value="SULFURTRANSFERASE-RELATED"/>
    <property type="match status" value="1"/>
</dbReference>
<name>A0A814SKV0_9BILA</name>
<feature type="region of interest" description="Disordered" evidence="1">
    <location>
        <begin position="891"/>
        <end position="918"/>
    </location>
</feature>
<dbReference type="Gene3D" id="3.40.640.10">
    <property type="entry name" value="Type I PLP-dependent aspartate aminotransferase-like (Major domain)"/>
    <property type="match status" value="1"/>
</dbReference>
<dbReference type="PANTHER" id="PTHR43686:SF1">
    <property type="entry name" value="AMINOTRAN_5 DOMAIN-CONTAINING PROTEIN"/>
    <property type="match status" value="1"/>
</dbReference>
<evidence type="ECO:0000259" key="2">
    <source>
        <dbReference type="Pfam" id="PF00266"/>
    </source>
</evidence>
<feature type="region of interest" description="Disordered" evidence="1">
    <location>
        <begin position="233"/>
        <end position="256"/>
    </location>
</feature>
<protein>
    <recommendedName>
        <fullName evidence="2">Aminotransferase class V domain-containing protein</fullName>
    </recommendedName>
</protein>
<evidence type="ECO:0000313" key="4">
    <source>
        <dbReference type="Proteomes" id="UP000663882"/>
    </source>
</evidence>
<comment type="caution">
    <text evidence="3">The sequence shown here is derived from an EMBL/GenBank/DDBJ whole genome shotgun (WGS) entry which is preliminary data.</text>
</comment>